<evidence type="ECO:0000256" key="3">
    <source>
        <dbReference type="SAM" id="SignalP"/>
    </source>
</evidence>
<keyword evidence="5" id="KW-1185">Reference proteome</keyword>
<feature type="transmembrane region" description="Helical" evidence="2">
    <location>
        <begin position="410"/>
        <end position="435"/>
    </location>
</feature>
<keyword evidence="2" id="KW-0472">Membrane</keyword>
<feature type="transmembrane region" description="Helical" evidence="2">
    <location>
        <begin position="268"/>
        <end position="291"/>
    </location>
</feature>
<evidence type="ECO:0000313" key="4">
    <source>
        <dbReference type="EMBL" id="KAF9067048.1"/>
    </source>
</evidence>
<name>A0A9P5PPE2_9AGAR</name>
<feature type="transmembrane region" description="Helical" evidence="2">
    <location>
        <begin position="483"/>
        <end position="503"/>
    </location>
</feature>
<keyword evidence="2" id="KW-0812">Transmembrane</keyword>
<feature type="compositionally biased region" description="Acidic residues" evidence="1">
    <location>
        <begin position="337"/>
        <end position="356"/>
    </location>
</feature>
<feature type="transmembrane region" description="Helical" evidence="2">
    <location>
        <begin position="447"/>
        <end position="471"/>
    </location>
</feature>
<feature type="signal peptide" evidence="3">
    <location>
        <begin position="1"/>
        <end position="25"/>
    </location>
</feature>
<comment type="caution">
    <text evidence="4">The sequence shown here is derived from an EMBL/GenBank/DDBJ whole genome shotgun (WGS) entry which is preliminary data.</text>
</comment>
<gene>
    <name evidence="4" type="ORF">BDP27DRAFT_1449288</name>
</gene>
<feature type="compositionally biased region" description="Polar residues" evidence="1">
    <location>
        <begin position="362"/>
        <end position="372"/>
    </location>
</feature>
<feature type="transmembrane region" description="Helical" evidence="2">
    <location>
        <begin position="238"/>
        <end position="256"/>
    </location>
</feature>
<dbReference type="OrthoDB" id="3253026at2759"/>
<feature type="region of interest" description="Disordered" evidence="1">
    <location>
        <begin position="335"/>
        <end position="372"/>
    </location>
</feature>
<proteinExistence type="predicted"/>
<evidence type="ECO:0000256" key="1">
    <source>
        <dbReference type="SAM" id="MobiDB-lite"/>
    </source>
</evidence>
<accession>A0A9P5PPE2</accession>
<dbReference type="EMBL" id="JADNRY010000078">
    <property type="protein sequence ID" value="KAF9067048.1"/>
    <property type="molecule type" value="Genomic_DNA"/>
</dbReference>
<sequence>MGWPRSSNISKLVIVPALLVAPGLCGPISSSNTTSLGDNTSNGTVNPDLVCVPASIFTVLAFISANYITHAITTQAIPGERTWHTVIALATALMLPGAGAARGLNNIVRGGLMWRMDNDLNKAAAAGALCMIIRSRDWKPPTQSQYSTEEHEDPNRNLKWAIEPFNTCQSFLKWKFIDEVHPYAKFESIRMIHGTRSDLPKGYSYVLVPPMTRFRNSVAPNSSSSSKPKTTIACSRNVAKAVIGLVQVVYAIYTMYKAQGSQIQRFGYAAFSLTAAPYAVMSFINFLGSILTPVYPCMYLVRNEVMNEVETCYGGLFDGTVGEVQHLDEGRAVESLYPEEEASSDGRGEEDDEGEVMEERSPSTGPKSFQRQMTPLIRPIDQPRPEIRIPACAPLDLEYPIDIQSGLPDISINIFVTVVVTIVGPVLINFGISHFEEGNSTPTQRAVFIIWLFSAATQGAVSGCGGVAAFSRQIQAIGDDSERIFKLGLPGVSFIALHLAAFCKRIQERMHIVGPLLGVVALVIAPLLWSIPAFWGFVIVGQMIISYGDCALV</sequence>
<protein>
    <submittedName>
        <fullName evidence="4">Uncharacterized protein</fullName>
    </submittedName>
</protein>
<reference evidence="4" key="1">
    <citation type="submission" date="2020-11" db="EMBL/GenBank/DDBJ databases">
        <authorList>
            <consortium name="DOE Joint Genome Institute"/>
            <person name="Ahrendt S."/>
            <person name="Riley R."/>
            <person name="Andreopoulos W."/>
            <person name="Labutti K."/>
            <person name="Pangilinan J."/>
            <person name="Ruiz-Duenas F.J."/>
            <person name="Barrasa J.M."/>
            <person name="Sanchez-Garcia M."/>
            <person name="Camarero S."/>
            <person name="Miyauchi S."/>
            <person name="Serrano A."/>
            <person name="Linde D."/>
            <person name="Babiker R."/>
            <person name="Drula E."/>
            <person name="Ayuso-Fernandez I."/>
            <person name="Pacheco R."/>
            <person name="Padilla G."/>
            <person name="Ferreira P."/>
            <person name="Barriuso J."/>
            <person name="Kellner H."/>
            <person name="Castanera R."/>
            <person name="Alfaro M."/>
            <person name="Ramirez L."/>
            <person name="Pisabarro A.G."/>
            <person name="Kuo A."/>
            <person name="Tritt A."/>
            <person name="Lipzen A."/>
            <person name="He G."/>
            <person name="Yan M."/>
            <person name="Ng V."/>
            <person name="Cullen D."/>
            <person name="Martin F."/>
            <person name="Rosso M.-N."/>
            <person name="Henrissat B."/>
            <person name="Hibbett D."/>
            <person name="Martinez A.T."/>
            <person name="Grigoriev I.V."/>
        </authorList>
    </citation>
    <scope>NUCLEOTIDE SEQUENCE</scope>
    <source>
        <strain evidence="4">AH 40177</strain>
    </source>
</reference>
<evidence type="ECO:0000313" key="5">
    <source>
        <dbReference type="Proteomes" id="UP000772434"/>
    </source>
</evidence>
<dbReference type="AlphaFoldDB" id="A0A9P5PPE2"/>
<feature type="chain" id="PRO_5040196471" evidence="3">
    <location>
        <begin position="26"/>
        <end position="553"/>
    </location>
</feature>
<keyword evidence="3" id="KW-0732">Signal</keyword>
<keyword evidence="2" id="KW-1133">Transmembrane helix</keyword>
<organism evidence="4 5">
    <name type="scientific">Rhodocollybia butyracea</name>
    <dbReference type="NCBI Taxonomy" id="206335"/>
    <lineage>
        <taxon>Eukaryota</taxon>
        <taxon>Fungi</taxon>
        <taxon>Dikarya</taxon>
        <taxon>Basidiomycota</taxon>
        <taxon>Agaricomycotina</taxon>
        <taxon>Agaricomycetes</taxon>
        <taxon>Agaricomycetidae</taxon>
        <taxon>Agaricales</taxon>
        <taxon>Marasmiineae</taxon>
        <taxon>Omphalotaceae</taxon>
        <taxon>Rhodocollybia</taxon>
    </lineage>
</organism>
<evidence type="ECO:0000256" key="2">
    <source>
        <dbReference type="SAM" id="Phobius"/>
    </source>
</evidence>
<feature type="transmembrane region" description="Helical" evidence="2">
    <location>
        <begin position="515"/>
        <end position="545"/>
    </location>
</feature>
<dbReference type="Proteomes" id="UP000772434">
    <property type="component" value="Unassembled WGS sequence"/>
</dbReference>